<dbReference type="HOGENOM" id="CLU_566275_0_0_1"/>
<evidence type="ECO:0000313" key="6">
    <source>
        <dbReference type="Proteomes" id="UP000001194"/>
    </source>
</evidence>
<dbReference type="GO" id="GO:0005576">
    <property type="term" value="C:extracellular region"/>
    <property type="evidence" value="ECO:0007669"/>
    <property type="project" value="UniProtKB-SubCell"/>
</dbReference>
<proteinExistence type="predicted"/>
<evidence type="ECO:0000256" key="3">
    <source>
        <dbReference type="ARBA" id="ARBA00022525"/>
    </source>
</evidence>
<dbReference type="EMBL" id="DS547092">
    <property type="protein sequence ID" value="EDR14224.1"/>
    <property type="molecule type" value="Genomic_DNA"/>
</dbReference>
<dbReference type="Proteomes" id="UP000001194">
    <property type="component" value="Unassembled WGS sequence"/>
</dbReference>
<evidence type="ECO:0000256" key="2">
    <source>
        <dbReference type="ARBA" id="ARBA00004613"/>
    </source>
</evidence>
<sequence length="482" mass="55269">MSVASLELRCLVLNDNPELLSFIVRIEDNYFVSELKQVIKTKAAPHLNNVFAPTLLLWKCAIPMEQDIIEDIRLDGTDRRISRIAGDHRLSELWSGDLPPNTIHILAQAPAELLEPVADEADSPPRKRTRIDFDLSKNTGLRSTITPFSSNDSKLSVPSDGSGKPRLLHAGEVKREHQLMFLLYDALWKKGKQAWTEISHIVKEHVPDPFITPRQAEETVPDPPEEDQITIVDLTSLLGWTAKDVKLDVLIPIVLVRDDYIQLDDFLGSHSEHVLLLGQLGIGKTIYLTYCLLRRLLAGLPTIFAKTGDIRYIFLDSGVHWIPSNSFRMSEDPLFTDQVDNTLVLFDLNEEQSTPERFLHWRILASSSPKSGRYREWSKHRGAEHWVMRTWSWEEIYFARKTATNNRSLKELFEAFRKYGGTARNLLTRSPKRVESEIGFAISNCTNFSSLFPASRDFREETRVIGRLVYLDPDRRYFLPSF</sequence>
<dbReference type="GeneID" id="6070527"/>
<dbReference type="GO" id="GO:0043657">
    <property type="term" value="C:host cell"/>
    <property type="evidence" value="ECO:0007669"/>
    <property type="project" value="UniProtKB-SubCell"/>
</dbReference>
<comment type="subcellular location">
    <subcellularLocation>
        <location evidence="1">Host cell</location>
    </subcellularLocation>
    <subcellularLocation>
        <location evidence="2">Secreted</location>
    </subcellularLocation>
</comment>
<name>B0CS28_LACBS</name>
<protein>
    <submittedName>
        <fullName evidence="5">Predicted protein</fullName>
    </submittedName>
</protein>
<dbReference type="InterPro" id="IPR052980">
    <property type="entry name" value="Crinkler_effector"/>
</dbReference>
<accession>B0CS28</accession>
<dbReference type="InParanoid" id="B0CS28"/>
<dbReference type="OrthoDB" id="2340858at2759"/>
<evidence type="ECO:0000259" key="4">
    <source>
        <dbReference type="Pfam" id="PF20147"/>
    </source>
</evidence>
<dbReference type="KEGG" id="lbc:LACBIDRAFT_305848"/>
<dbReference type="InterPro" id="IPR045379">
    <property type="entry name" value="Crinkler_N"/>
</dbReference>
<keyword evidence="6" id="KW-1185">Reference proteome</keyword>
<evidence type="ECO:0000256" key="1">
    <source>
        <dbReference type="ARBA" id="ARBA00004340"/>
    </source>
</evidence>
<evidence type="ECO:0000313" key="5">
    <source>
        <dbReference type="EMBL" id="EDR14224.1"/>
    </source>
</evidence>
<gene>
    <name evidence="5" type="ORF">LACBIDRAFT_305848</name>
</gene>
<dbReference type="PANTHER" id="PTHR33129:SF1">
    <property type="entry name" value="ATP-BINDING PROTEIN"/>
    <property type="match status" value="1"/>
</dbReference>
<organism evidence="6">
    <name type="scientific">Laccaria bicolor (strain S238N-H82 / ATCC MYA-4686)</name>
    <name type="common">Bicoloured deceiver</name>
    <name type="synonym">Laccaria laccata var. bicolor</name>
    <dbReference type="NCBI Taxonomy" id="486041"/>
    <lineage>
        <taxon>Eukaryota</taxon>
        <taxon>Fungi</taxon>
        <taxon>Dikarya</taxon>
        <taxon>Basidiomycota</taxon>
        <taxon>Agaricomycotina</taxon>
        <taxon>Agaricomycetes</taxon>
        <taxon>Agaricomycetidae</taxon>
        <taxon>Agaricales</taxon>
        <taxon>Agaricineae</taxon>
        <taxon>Hydnangiaceae</taxon>
        <taxon>Laccaria</taxon>
    </lineage>
</organism>
<dbReference type="PANTHER" id="PTHR33129">
    <property type="entry name" value="PROTEIN KINASE DOMAIN-CONTAINING PROTEIN-RELATED"/>
    <property type="match status" value="1"/>
</dbReference>
<keyword evidence="3" id="KW-0964">Secreted</keyword>
<feature type="domain" description="Crinkler effector protein N-terminal" evidence="4">
    <location>
        <begin position="6"/>
        <end position="108"/>
    </location>
</feature>
<dbReference type="Pfam" id="PF20147">
    <property type="entry name" value="Crinkler"/>
    <property type="match status" value="1"/>
</dbReference>
<dbReference type="RefSeq" id="XP_001874783.1">
    <property type="nucleotide sequence ID" value="XM_001874748.1"/>
</dbReference>
<reference evidence="5 6" key="1">
    <citation type="journal article" date="2008" name="Nature">
        <title>The genome of Laccaria bicolor provides insights into mycorrhizal symbiosis.</title>
        <authorList>
            <person name="Martin F."/>
            <person name="Aerts A."/>
            <person name="Ahren D."/>
            <person name="Brun A."/>
            <person name="Danchin E.G.J."/>
            <person name="Duchaussoy F."/>
            <person name="Gibon J."/>
            <person name="Kohler A."/>
            <person name="Lindquist E."/>
            <person name="Pereda V."/>
            <person name="Salamov A."/>
            <person name="Shapiro H.J."/>
            <person name="Wuyts J."/>
            <person name="Blaudez D."/>
            <person name="Buee M."/>
            <person name="Brokstein P."/>
            <person name="Canbaeck B."/>
            <person name="Cohen D."/>
            <person name="Courty P.E."/>
            <person name="Coutinho P.M."/>
            <person name="Delaruelle C."/>
            <person name="Detter J.C."/>
            <person name="Deveau A."/>
            <person name="DiFazio S."/>
            <person name="Duplessis S."/>
            <person name="Fraissinet-Tachet L."/>
            <person name="Lucic E."/>
            <person name="Frey-Klett P."/>
            <person name="Fourrey C."/>
            <person name="Feussner I."/>
            <person name="Gay G."/>
            <person name="Grimwood J."/>
            <person name="Hoegger P.J."/>
            <person name="Jain P."/>
            <person name="Kilaru S."/>
            <person name="Labbe J."/>
            <person name="Lin Y.C."/>
            <person name="Legue V."/>
            <person name="Le Tacon F."/>
            <person name="Marmeisse R."/>
            <person name="Melayah D."/>
            <person name="Montanini B."/>
            <person name="Muratet M."/>
            <person name="Nehls U."/>
            <person name="Niculita-Hirzel H."/>
            <person name="Oudot-Le Secq M.P."/>
            <person name="Peter M."/>
            <person name="Quesneville H."/>
            <person name="Rajashekar B."/>
            <person name="Reich M."/>
            <person name="Rouhier N."/>
            <person name="Schmutz J."/>
            <person name="Yin T."/>
            <person name="Chalot M."/>
            <person name="Henrissat B."/>
            <person name="Kuees U."/>
            <person name="Lucas S."/>
            <person name="Van de Peer Y."/>
            <person name="Podila G.K."/>
            <person name="Polle A."/>
            <person name="Pukkila P.J."/>
            <person name="Richardson P.M."/>
            <person name="Rouze P."/>
            <person name="Sanders I.R."/>
            <person name="Stajich J.E."/>
            <person name="Tunlid A."/>
            <person name="Tuskan G."/>
            <person name="Grigoriev I.V."/>
        </authorList>
    </citation>
    <scope>NUCLEOTIDE SEQUENCE [LARGE SCALE GENOMIC DNA]</scope>
    <source>
        <strain evidence="6">S238N-H82 / ATCC MYA-4686</strain>
    </source>
</reference>
<dbReference type="AlphaFoldDB" id="B0CS28"/>